<dbReference type="Pfam" id="PF11209">
    <property type="entry name" value="LmeA"/>
    <property type="match status" value="1"/>
</dbReference>
<dbReference type="RefSeq" id="WP_045056883.1">
    <property type="nucleotide sequence ID" value="NZ_CAWMDP010000034.1"/>
</dbReference>
<comment type="caution">
    <text evidence="1">The sequence shown here is derived from an EMBL/GenBank/DDBJ whole genome shotgun (WGS) entry which is preliminary data.</text>
</comment>
<gene>
    <name evidence="1" type="ORF">UH38_22155</name>
</gene>
<accession>A0A0D8ZR99</accession>
<protein>
    <recommendedName>
        <fullName evidence="3">DUF2993 domain-containing protein</fullName>
    </recommendedName>
</protein>
<keyword evidence="2" id="KW-1185">Reference proteome</keyword>
<dbReference type="InterPro" id="IPR021373">
    <property type="entry name" value="DUF2993"/>
</dbReference>
<dbReference type="STRING" id="1618023.UH38_22155"/>
<dbReference type="EMBL" id="JYON01000035">
    <property type="protein sequence ID" value="KJH69716.1"/>
    <property type="molecule type" value="Genomic_DNA"/>
</dbReference>
<dbReference type="Proteomes" id="UP000032452">
    <property type="component" value="Unassembled WGS sequence"/>
</dbReference>
<dbReference type="OrthoDB" id="460303at2"/>
<evidence type="ECO:0008006" key="3">
    <source>
        <dbReference type="Google" id="ProtNLM"/>
    </source>
</evidence>
<dbReference type="AlphaFoldDB" id="A0A0D8ZR99"/>
<organism evidence="1 2">
    <name type="scientific">Aliterella atlantica CENA595</name>
    <dbReference type="NCBI Taxonomy" id="1618023"/>
    <lineage>
        <taxon>Bacteria</taxon>
        <taxon>Bacillati</taxon>
        <taxon>Cyanobacteriota</taxon>
        <taxon>Cyanophyceae</taxon>
        <taxon>Chroococcidiopsidales</taxon>
        <taxon>Aliterellaceae</taxon>
        <taxon>Aliterella</taxon>
    </lineage>
</organism>
<proteinExistence type="predicted"/>
<evidence type="ECO:0000313" key="2">
    <source>
        <dbReference type="Proteomes" id="UP000032452"/>
    </source>
</evidence>
<sequence length="230" mass="25074">MNTENTNTQKTSRLIGKVLSPAVRLWLKSQVQQISQLEVQIAGSDRQILTGNIPRVSILASKAVYQGLHLTQIQLEAKEIHINLGQVIKGKPLRLLDKVPVSGDLYLTQADLNASLASPLLADALTDLFFQLFKGSLGKQVSWQKVTIDSNLLSLEGLMGDRAIPIVFQAGLQLASDRELQILQPMVKMETGETISIDSFTVDLGAEVNIAKLNLDPGQILCSGRLNVLP</sequence>
<reference evidence="1 2" key="1">
    <citation type="submission" date="2015-02" db="EMBL/GenBank/DDBJ databases">
        <title>Draft genome of a novel marine cyanobacterium (Chroococcales) isolated from South Atlantic Ocean.</title>
        <authorList>
            <person name="Rigonato J."/>
            <person name="Alvarenga D.O."/>
            <person name="Branco L.H."/>
            <person name="Varani A.M."/>
            <person name="Brandini F.P."/>
            <person name="Fiore M.F."/>
        </authorList>
    </citation>
    <scope>NUCLEOTIDE SEQUENCE [LARGE SCALE GENOMIC DNA]</scope>
    <source>
        <strain evidence="1 2">CENA595</strain>
    </source>
</reference>
<evidence type="ECO:0000313" key="1">
    <source>
        <dbReference type="EMBL" id="KJH69716.1"/>
    </source>
</evidence>
<name>A0A0D8ZR99_9CYAN</name>